<evidence type="ECO:0000256" key="5">
    <source>
        <dbReference type="SAM" id="Coils"/>
    </source>
</evidence>
<feature type="coiled-coil region" evidence="5">
    <location>
        <begin position="88"/>
        <end position="115"/>
    </location>
</feature>
<dbReference type="InterPro" id="IPR011598">
    <property type="entry name" value="bHLH_dom"/>
</dbReference>
<dbReference type="Pfam" id="PF00010">
    <property type="entry name" value="HLH"/>
    <property type="match status" value="1"/>
</dbReference>
<dbReference type="Gene3D" id="4.10.280.10">
    <property type="entry name" value="Helix-loop-helix DNA-binding domain"/>
    <property type="match status" value="1"/>
</dbReference>
<reference evidence="8 9" key="1">
    <citation type="submission" date="2023-01" db="EMBL/GenBank/DDBJ databases">
        <authorList>
            <person name="Kreplak J."/>
        </authorList>
    </citation>
    <scope>NUCLEOTIDE SEQUENCE [LARGE SCALE GENOMIC DNA]</scope>
</reference>
<protein>
    <recommendedName>
        <fullName evidence="7">BHLH domain-containing protein</fullName>
    </recommendedName>
</protein>
<evidence type="ECO:0000256" key="2">
    <source>
        <dbReference type="ARBA" id="ARBA00023015"/>
    </source>
</evidence>
<evidence type="ECO:0000256" key="3">
    <source>
        <dbReference type="ARBA" id="ARBA00023163"/>
    </source>
</evidence>
<dbReference type="GO" id="GO:0005634">
    <property type="term" value="C:nucleus"/>
    <property type="evidence" value="ECO:0007669"/>
    <property type="project" value="UniProtKB-SubCell"/>
</dbReference>
<accession>A0AAV1AXM9</accession>
<dbReference type="PANTHER" id="PTHR45959:SF43">
    <property type="entry name" value="BASIC HELIX LOOP HELIX (BHLH) DNA-BINDING FAMILY PROTEIN"/>
    <property type="match status" value="1"/>
</dbReference>
<evidence type="ECO:0000256" key="4">
    <source>
        <dbReference type="ARBA" id="ARBA00023242"/>
    </source>
</evidence>
<evidence type="ECO:0000256" key="6">
    <source>
        <dbReference type="SAM" id="MobiDB-lite"/>
    </source>
</evidence>
<proteinExistence type="predicted"/>
<dbReference type="SUPFAM" id="SSF47459">
    <property type="entry name" value="HLH, helix-loop-helix DNA-binding domain"/>
    <property type="match status" value="1"/>
</dbReference>
<dbReference type="GO" id="GO:0046983">
    <property type="term" value="F:protein dimerization activity"/>
    <property type="evidence" value="ECO:0007669"/>
    <property type="project" value="InterPro"/>
</dbReference>
<organism evidence="8 9">
    <name type="scientific">Vicia faba</name>
    <name type="common">Broad bean</name>
    <name type="synonym">Faba vulgaris</name>
    <dbReference type="NCBI Taxonomy" id="3906"/>
    <lineage>
        <taxon>Eukaryota</taxon>
        <taxon>Viridiplantae</taxon>
        <taxon>Streptophyta</taxon>
        <taxon>Embryophyta</taxon>
        <taxon>Tracheophyta</taxon>
        <taxon>Spermatophyta</taxon>
        <taxon>Magnoliopsida</taxon>
        <taxon>eudicotyledons</taxon>
        <taxon>Gunneridae</taxon>
        <taxon>Pentapetalae</taxon>
        <taxon>rosids</taxon>
        <taxon>fabids</taxon>
        <taxon>Fabales</taxon>
        <taxon>Fabaceae</taxon>
        <taxon>Papilionoideae</taxon>
        <taxon>50 kb inversion clade</taxon>
        <taxon>NPAAA clade</taxon>
        <taxon>Hologalegina</taxon>
        <taxon>IRL clade</taxon>
        <taxon>Fabeae</taxon>
        <taxon>Vicia</taxon>
    </lineage>
</organism>
<feature type="domain" description="BHLH" evidence="7">
    <location>
        <begin position="49"/>
        <end position="98"/>
    </location>
</feature>
<gene>
    <name evidence="8" type="ORF">VFH_V138480</name>
</gene>
<evidence type="ECO:0000313" key="8">
    <source>
        <dbReference type="EMBL" id="CAI8614618.1"/>
    </source>
</evidence>
<dbReference type="EMBL" id="OX451740">
    <property type="protein sequence ID" value="CAI8614618.1"/>
    <property type="molecule type" value="Genomic_DNA"/>
</dbReference>
<comment type="subcellular location">
    <subcellularLocation>
        <location evidence="1">Nucleus</location>
    </subcellularLocation>
</comment>
<keyword evidence="4" id="KW-0539">Nucleus</keyword>
<dbReference type="Proteomes" id="UP001157006">
    <property type="component" value="Chromosome 5"/>
</dbReference>
<evidence type="ECO:0000256" key="1">
    <source>
        <dbReference type="ARBA" id="ARBA00004123"/>
    </source>
</evidence>
<dbReference type="AlphaFoldDB" id="A0AAV1AXM9"/>
<dbReference type="InterPro" id="IPR036638">
    <property type="entry name" value="HLH_DNA-bd_sf"/>
</dbReference>
<keyword evidence="9" id="KW-1185">Reference proteome</keyword>
<keyword evidence="3" id="KW-0804">Transcription</keyword>
<keyword evidence="5" id="KW-0175">Coiled coil</keyword>
<dbReference type="SMART" id="SM00353">
    <property type="entry name" value="HLH"/>
    <property type="match status" value="1"/>
</dbReference>
<dbReference type="PROSITE" id="PS50888">
    <property type="entry name" value="BHLH"/>
    <property type="match status" value="1"/>
</dbReference>
<name>A0AAV1AXM9_VICFA</name>
<evidence type="ECO:0000313" key="9">
    <source>
        <dbReference type="Proteomes" id="UP001157006"/>
    </source>
</evidence>
<sequence>MEETNYIPMNCQYLHSRLKTLMSSHKLQKGHRKSILGNKKTSQPKRSRANKEDHIMAERKQRGILSHSFISFASLVPNLKRMDKAYVLARSIKYVKELKDRLEVLEEQDTNAEDVIRVQKESQRKTKNIVKDNSTYQVYDSILLISTLYLLQLHYNPSPFEIGGEWLLRVSIVCHCKKTCYCWF</sequence>
<feature type="region of interest" description="Disordered" evidence="6">
    <location>
        <begin position="25"/>
        <end position="53"/>
    </location>
</feature>
<dbReference type="InterPro" id="IPR052610">
    <property type="entry name" value="bHLH_transcription_regulator"/>
</dbReference>
<evidence type="ECO:0000259" key="7">
    <source>
        <dbReference type="PROSITE" id="PS50888"/>
    </source>
</evidence>
<dbReference type="PANTHER" id="PTHR45959">
    <property type="entry name" value="BHLH TRANSCRIPTION FACTOR"/>
    <property type="match status" value="1"/>
</dbReference>
<keyword evidence="2" id="KW-0805">Transcription regulation</keyword>